<keyword evidence="2" id="KW-1185">Reference proteome</keyword>
<protein>
    <recommendedName>
        <fullName evidence="3">F-box domain-containing protein</fullName>
    </recommendedName>
</protein>
<accession>M2P6V5</accession>
<sequence length="389" mass="44209">MTQTLHLPPEITDRVIDFLHYDISTLRRCALVCRAWLPASRFHLFQCAYVTSRDGWGHPDSPFLHFCPHLAPFVREVVLSTPSWRDGGVDHVLSVLQELHTVKRLVLLDWNIVSFVPKDTSAFAHITELTTSDFAVGSLAGFIAHFPRLEVLKLYDSHSSRLGPVRDASDISTILSRIPLRRLDIARWHEPIMQAVSRASLPKLTCLFWITTSPEDPSPQLILSALSHSLQEVTLDLTLWCRKEPNPEDYFDLFKWCPSGLRMLRIRGTPRILTAVATVLGPIVQTTFPQTEVEFVCCRNSWGTSGDVVAPLEALCRQLQTTWPRTTIVDLGFTGDMLPADERAVWVKSLMTSIFTKLVKRGTLRLYFVHGLREAQDRDMLPPLSRLYM</sequence>
<gene>
    <name evidence="1" type="ORF">CERSUDRAFT_120173</name>
</gene>
<dbReference type="AlphaFoldDB" id="M2P6V5"/>
<dbReference type="SUPFAM" id="SSF52047">
    <property type="entry name" value="RNI-like"/>
    <property type="match status" value="1"/>
</dbReference>
<dbReference type="OrthoDB" id="2921803at2759"/>
<dbReference type="InterPro" id="IPR036047">
    <property type="entry name" value="F-box-like_dom_sf"/>
</dbReference>
<dbReference type="SUPFAM" id="SSF81383">
    <property type="entry name" value="F-box domain"/>
    <property type="match status" value="1"/>
</dbReference>
<dbReference type="Gene3D" id="3.80.10.10">
    <property type="entry name" value="Ribonuclease Inhibitor"/>
    <property type="match status" value="1"/>
</dbReference>
<proteinExistence type="predicted"/>
<organism evidence="1 2">
    <name type="scientific">Ceriporiopsis subvermispora (strain B)</name>
    <name type="common">White-rot fungus</name>
    <name type="synonym">Gelatoporia subvermispora</name>
    <dbReference type="NCBI Taxonomy" id="914234"/>
    <lineage>
        <taxon>Eukaryota</taxon>
        <taxon>Fungi</taxon>
        <taxon>Dikarya</taxon>
        <taxon>Basidiomycota</taxon>
        <taxon>Agaricomycotina</taxon>
        <taxon>Agaricomycetes</taxon>
        <taxon>Polyporales</taxon>
        <taxon>Gelatoporiaceae</taxon>
        <taxon>Gelatoporia</taxon>
    </lineage>
</organism>
<dbReference type="EMBL" id="KB445825">
    <property type="protein sequence ID" value="EMD31054.1"/>
    <property type="molecule type" value="Genomic_DNA"/>
</dbReference>
<evidence type="ECO:0000313" key="2">
    <source>
        <dbReference type="Proteomes" id="UP000016930"/>
    </source>
</evidence>
<dbReference type="HOGENOM" id="CLU_036316_5_0_1"/>
<dbReference type="InterPro" id="IPR032675">
    <property type="entry name" value="LRR_dom_sf"/>
</dbReference>
<evidence type="ECO:0008006" key="3">
    <source>
        <dbReference type="Google" id="ProtNLM"/>
    </source>
</evidence>
<evidence type="ECO:0000313" key="1">
    <source>
        <dbReference type="EMBL" id="EMD31054.1"/>
    </source>
</evidence>
<dbReference type="Proteomes" id="UP000016930">
    <property type="component" value="Unassembled WGS sequence"/>
</dbReference>
<name>M2P6V5_CERS8</name>
<reference evidence="1 2" key="1">
    <citation type="journal article" date="2012" name="Proc. Natl. Acad. Sci. U.S.A.">
        <title>Comparative genomics of Ceriporiopsis subvermispora and Phanerochaete chrysosporium provide insight into selective ligninolysis.</title>
        <authorList>
            <person name="Fernandez-Fueyo E."/>
            <person name="Ruiz-Duenas F.J."/>
            <person name="Ferreira P."/>
            <person name="Floudas D."/>
            <person name="Hibbett D.S."/>
            <person name="Canessa P."/>
            <person name="Larrondo L.F."/>
            <person name="James T.Y."/>
            <person name="Seelenfreund D."/>
            <person name="Lobos S."/>
            <person name="Polanco R."/>
            <person name="Tello M."/>
            <person name="Honda Y."/>
            <person name="Watanabe T."/>
            <person name="Watanabe T."/>
            <person name="Ryu J.S."/>
            <person name="Kubicek C.P."/>
            <person name="Schmoll M."/>
            <person name="Gaskell J."/>
            <person name="Hammel K.E."/>
            <person name="St John F.J."/>
            <person name="Vanden Wymelenberg A."/>
            <person name="Sabat G."/>
            <person name="Splinter BonDurant S."/>
            <person name="Syed K."/>
            <person name="Yadav J.S."/>
            <person name="Doddapaneni H."/>
            <person name="Subramanian V."/>
            <person name="Lavin J.L."/>
            <person name="Oguiza J.A."/>
            <person name="Perez G."/>
            <person name="Pisabarro A.G."/>
            <person name="Ramirez L."/>
            <person name="Santoyo F."/>
            <person name="Master E."/>
            <person name="Coutinho P.M."/>
            <person name="Henrissat B."/>
            <person name="Lombard V."/>
            <person name="Magnuson J.K."/>
            <person name="Kuees U."/>
            <person name="Hori C."/>
            <person name="Igarashi K."/>
            <person name="Samejima M."/>
            <person name="Held B.W."/>
            <person name="Barry K.W."/>
            <person name="LaButti K.M."/>
            <person name="Lapidus A."/>
            <person name="Lindquist E.A."/>
            <person name="Lucas S.M."/>
            <person name="Riley R."/>
            <person name="Salamov A.A."/>
            <person name="Hoffmeister D."/>
            <person name="Schwenk D."/>
            <person name="Hadar Y."/>
            <person name="Yarden O."/>
            <person name="de Vries R.P."/>
            <person name="Wiebenga A."/>
            <person name="Stenlid J."/>
            <person name="Eastwood D."/>
            <person name="Grigoriev I.V."/>
            <person name="Berka R.M."/>
            <person name="Blanchette R.A."/>
            <person name="Kersten P."/>
            <person name="Martinez A.T."/>
            <person name="Vicuna R."/>
            <person name="Cullen D."/>
        </authorList>
    </citation>
    <scope>NUCLEOTIDE SEQUENCE [LARGE SCALE GENOMIC DNA]</scope>
    <source>
        <strain evidence="1 2">B</strain>
    </source>
</reference>